<gene>
    <name evidence="1" type="ORF">B0T19DRAFT_298891</name>
</gene>
<dbReference type="Proteomes" id="UP001286456">
    <property type="component" value="Unassembled WGS sequence"/>
</dbReference>
<keyword evidence="2" id="KW-1185">Reference proteome</keyword>
<proteinExistence type="predicted"/>
<protein>
    <submittedName>
        <fullName evidence="1">Uncharacterized protein</fullName>
    </submittedName>
</protein>
<name>A0AAE0I3D0_9PEZI</name>
<dbReference type="AlphaFoldDB" id="A0AAE0I3D0"/>
<comment type="caution">
    <text evidence="1">The sequence shown here is derived from an EMBL/GenBank/DDBJ whole genome shotgun (WGS) entry which is preliminary data.</text>
</comment>
<reference evidence="1" key="1">
    <citation type="journal article" date="2023" name="Mol. Phylogenet. Evol.">
        <title>Genome-scale phylogeny and comparative genomics of the fungal order Sordariales.</title>
        <authorList>
            <person name="Hensen N."/>
            <person name="Bonometti L."/>
            <person name="Westerberg I."/>
            <person name="Brannstrom I.O."/>
            <person name="Guillou S."/>
            <person name="Cros-Aarteil S."/>
            <person name="Calhoun S."/>
            <person name="Haridas S."/>
            <person name="Kuo A."/>
            <person name="Mondo S."/>
            <person name="Pangilinan J."/>
            <person name="Riley R."/>
            <person name="LaButti K."/>
            <person name="Andreopoulos B."/>
            <person name="Lipzen A."/>
            <person name="Chen C."/>
            <person name="Yan M."/>
            <person name="Daum C."/>
            <person name="Ng V."/>
            <person name="Clum A."/>
            <person name="Steindorff A."/>
            <person name="Ohm R.A."/>
            <person name="Martin F."/>
            <person name="Silar P."/>
            <person name="Natvig D.O."/>
            <person name="Lalanne C."/>
            <person name="Gautier V."/>
            <person name="Ament-Velasquez S.L."/>
            <person name="Kruys A."/>
            <person name="Hutchinson M.I."/>
            <person name="Powell A.J."/>
            <person name="Barry K."/>
            <person name="Miller A.N."/>
            <person name="Grigoriev I.V."/>
            <person name="Debuchy R."/>
            <person name="Gladieux P."/>
            <person name="Hiltunen Thoren M."/>
            <person name="Johannesson H."/>
        </authorList>
    </citation>
    <scope>NUCLEOTIDE SEQUENCE</scope>
    <source>
        <strain evidence="1">SMH4131-1</strain>
    </source>
</reference>
<evidence type="ECO:0000313" key="1">
    <source>
        <dbReference type="EMBL" id="KAK3317827.1"/>
    </source>
</evidence>
<sequence length="189" mass="20979">MHPSIHPAIHLNQPAKLLLIVITRPSIHPSFLVLILHKPCRPGCPSRALDAFFSIIVSVCLPACLLVYHRLSEPERAGPVTDHTGYILQKKKIALVPSLSLNLFHTPPFIRRLMCDISSMCLLLPPNLEENPARSQLSSQANNLRRSSPSPSIIQGDIHLTVPKCDMCANNATKTTTERLRPLLSLLIR</sequence>
<evidence type="ECO:0000313" key="2">
    <source>
        <dbReference type="Proteomes" id="UP001286456"/>
    </source>
</evidence>
<accession>A0AAE0I3D0</accession>
<reference evidence="1" key="2">
    <citation type="submission" date="2023-06" db="EMBL/GenBank/DDBJ databases">
        <authorList>
            <consortium name="Lawrence Berkeley National Laboratory"/>
            <person name="Haridas S."/>
            <person name="Hensen N."/>
            <person name="Bonometti L."/>
            <person name="Westerberg I."/>
            <person name="Brannstrom I.O."/>
            <person name="Guillou S."/>
            <person name="Cros-Aarteil S."/>
            <person name="Calhoun S."/>
            <person name="Kuo A."/>
            <person name="Mondo S."/>
            <person name="Pangilinan J."/>
            <person name="Riley R."/>
            <person name="Labutti K."/>
            <person name="Andreopoulos B."/>
            <person name="Lipzen A."/>
            <person name="Chen C."/>
            <person name="Yanf M."/>
            <person name="Daum C."/>
            <person name="Ng V."/>
            <person name="Clum A."/>
            <person name="Steindorff A."/>
            <person name="Ohm R."/>
            <person name="Martin F."/>
            <person name="Silar P."/>
            <person name="Natvig D."/>
            <person name="Lalanne C."/>
            <person name="Gautier V."/>
            <person name="Ament-Velasquez S.L."/>
            <person name="Kruys A."/>
            <person name="Hutchinson M.I."/>
            <person name="Powell A.J."/>
            <person name="Barry K."/>
            <person name="Miller A.N."/>
            <person name="Grigoriev I.V."/>
            <person name="Debuchy R."/>
            <person name="Gladieux P."/>
            <person name="Thoren M.H."/>
            <person name="Johannesson H."/>
        </authorList>
    </citation>
    <scope>NUCLEOTIDE SEQUENCE</scope>
    <source>
        <strain evidence="1">SMH4131-1</strain>
    </source>
</reference>
<organism evidence="1 2">
    <name type="scientific">Cercophora scortea</name>
    <dbReference type="NCBI Taxonomy" id="314031"/>
    <lineage>
        <taxon>Eukaryota</taxon>
        <taxon>Fungi</taxon>
        <taxon>Dikarya</taxon>
        <taxon>Ascomycota</taxon>
        <taxon>Pezizomycotina</taxon>
        <taxon>Sordariomycetes</taxon>
        <taxon>Sordariomycetidae</taxon>
        <taxon>Sordariales</taxon>
        <taxon>Lasiosphaeriaceae</taxon>
        <taxon>Cercophora</taxon>
    </lineage>
</organism>
<dbReference type="EMBL" id="JAUEPO010000007">
    <property type="protein sequence ID" value="KAK3317827.1"/>
    <property type="molecule type" value="Genomic_DNA"/>
</dbReference>